<reference evidence="1" key="1">
    <citation type="journal article" date="2020" name="mSystems">
        <title>Genome- and Community-Level Interaction Insights into Carbon Utilization and Element Cycling Functions of Hydrothermarchaeota in Hydrothermal Sediment.</title>
        <authorList>
            <person name="Zhou Z."/>
            <person name="Liu Y."/>
            <person name="Xu W."/>
            <person name="Pan J."/>
            <person name="Luo Z.H."/>
            <person name="Li M."/>
        </authorList>
    </citation>
    <scope>NUCLEOTIDE SEQUENCE [LARGE SCALE GENOMIC DNA]</scope>
    <source>
        <strain evidence="1">HyVt-345</strain>
    </source>
</reference>
<name>A0A831QM23_9FLAO</name>
<organism evidence="1">
    <name type="scientific">Pricia antarctica</name>
    <dbReference type="NCBI Taxonomy" id="641691"/>
    <lineage>
        <taxon>Bacteria</taxon>
        <taxon>Pseudomonadati</taxon>
        <taxon>Bacteroidota</taxon>
        <taxon>Flavobacteriia</taxon>
        <taxon>Flavobacteriales</taxon>
        <taxon>Flavobacteriaceae</taxon>
        <taxon>Pricia</taxon>
    </lineage>
</organism>
<comment type="caution">
    <text evidence="1">The sequence shown here is derived from an EMBL/GenBank/DDBJ whole genome shotgun (WGS) entry which is preliminary data.</text>
</comment>
<gene>
    <name evidence="1" type="ORF">ENH87_09830</name>
</gene>
<dbReference type="Proteomes" id="UP000886191">
    <property type="component" value="Unassembled WGS sequence"/>
</dbReference>
<accession>A0A831QM23</accession>
<dbReference type="AlphaFoldDB" id="A0A831QM23"/>
<sequence length="104" mass="12585">MPTINILNTQEDVVTPFPENHTNYDQELNWKNDEKMVYYELQKRVTELHDKGISGINLHYWRNGNEVYIENAETNEELIIPLNWVDKKFRIYREIPTNPYGCYY</sequence>
<protein>
    <submittedName>
        <fullName evidence="1">Uncharacterized protein</fullName>
    </submittedName>
</protein>
<proteinExistence type="predicted"/>
<evidence type="ECO:0000313" key="1">
    <source>
        <dbReference type="EMBL" id="HEA21204.1"/>
    </source>
</evidence>
<dbReference type="EMBL" id="DRGL01000036">
    <property type="protein sequence ID" value="HEA21204.1"/>
    <property type="molecule type" value="Genomic_DNA"/>
</dbReference>